<evidence type="ECO:0000256" key="5">
    <source>
        <dbReference type="ARBA" id="ARBA00022691"/>
    </source>
</evidence>
<feature type="binding site" evidence="6">
    <location>
        <position position="135"/>
    </location>
    <ligand>
        <name>S-adenosyl-L-methionine</name>
        <dbReference type="ChEBI" id="CHEBI:59789"/>
    </ligand>
</feature>
<protein>
    <recommendedName>
        <fullName evidence="6">Ribosomal protein L11 methyltransferase</fullName>
        <shortName evidence="6">L11 Mtase</shortName>
        <ecNumber evidence="6">2.1.1.-</ecNumber>
    </recommendedName>
</protein>
<dbReference type="Proteomes" id="UP000886043">
    <property type="component" value="Unassembled WGS sequence"/>
</dbReference>
<keyword evidence="7" id="KW-0689">Ribosomal protein</keyword>
<keyword evidence="2 6" id="KW-0963">Cytoplasm</keyword>
<evidence type="ECO:0000256" key="1">
    <source>
        <dbReference type="ARBA" id="ARBA00009741"/>
    </source>
</evidence>
<dbReference type="AlphaFoldDB" id="A0A7C3CQP3"/>
<comment type="subcellular location">
    <subcellularLocation>
        <location evidence="6">Cytoplasm</location>
    </subcellularLocation>
</comment>
<dbReference type="InterPro" id="IPR050078">
    <property type="entry name" value="Ribosomal_L11_MeTrfase_PrmA"/>
</dbReference>
<dbReference type="InterPro" id="IPR004498">
    <property type="entry name" value="Ribosomal_PrmA_MeTrfase"/>
</dbReference>
<dbReference type="EMBL" id="DRMH01000009">
    <property type="protein sequence ID" value="HFC96934.1"/>
    <property type="molecule type" value="Genomic_DNA"/>
</dbReference>
<sequence>MKGAGEQTEKSFLLEATLRVSPEALERDLPLLAEEWGGFGFVEEGGEVRVIFYLSPEDRERFREACRRYGWEEISFREVPEEDWSSTWRESFKPLRVSSRIWVCPPWERVKTDPGEVEIVIDPGQAFGTGHHPTTALMLEALDRLFREGPPGRVLDLGCGTGILAIAAAKLGAEHVVALDIDPRACQAARENVQRNGVRVEVLSGRIEEIQADFDLILANISAWELRTLAPVLRERLRPGGRLFLSGFLAKEIAEMLEAYRNLDLISRQVRDEWGFLAFRK</sequence>
<dbReference type="GO" id="GO:0032259">
    <property type="term" value="P:methylation"/>
    <property type="evidence" value="ECO:0007669"/>
    <property type="project" value="UniProtKB-KW"/>
</dbReference>
<dbReference type="GO" id="GO:0005737">
    <property type="term" value="C:cytoplasm"/>
    <property type="evidence" value="ECO:0007669"/>
    <property type="project" value="UniProtKB-SubCell"/>
</dbReference>
<organism evidence="7">
    <name type="scientific">Thermosulfurimonas dismutans</name>
    <dbReference type="NCBI Taxonomy" id="999894"/>
    <lineage>
        <taxon>Bacteria</taxon>
        <taxon>Pseudomonadati</taxon>
        <taxon>Thermodesulfobacteriota</taxon>
        <taxon>Thermodesulfobacteria</taxon>
        <taxon>Thermodesulfobacteriales</taxon>
        <taxon>Thermodesulfobacteriaceae</taxon>
        <taxon>Thermosulfurimonas</taxon>
    </lineage>
</organism>
<evidence type="ECO:0000256" key="6">
    <source>
        <dbReference type="HAMAP-Rule" id="MF_00735"/>
    </source>
</evidence>
<dbReference type="Gene3D" id="3.40.50.150">
    <property type="entry name" value="Vaccinia Virus protein VP39"/>
    <property type="match status" value="1"/>
</dbReference>
<keyword evidence="4 6" id="KW-0808">Transferase</keyword>
<keyword evidence="3 6" id="KW-0489">Methyltransferase</keyword>
<dbReference type="PANTHER" id="PTHR43648">
    <property type="entry name" value="ELECTRON TRANSFER FLAVOPROTEIN BETA SUBUNIT LYSINE METHYLTRANSFERASE"/>
    <property type="match status" value="1"/>
</dbReference>
<dbReference type="HAMAP" id="MF_00735">
    <property type="entry name" value="Methyltr_PrmA"/>
    <property type="match status" value="1"/>
</dbReference>
<dbReference type="InterPro" id="IPR029063">
    <property type="entry name" value="SAM-dependent_MTases_sf"/>
</dbReference>
<dbReference type="NCBIfam" id="TIGR00406">
    <property type="entry name" value="prmA"/>
    <property type="match status" value="1"/>
</dbReference>
<dbReference type="PANTHER" id="PTHR43648:SF1">
    <property type="entry name" value="ELECTRON TRANSFER FLAVOPROTEIN BETA SUBUNIT LYSINE METHYLTRANSFERASE"/>
    <property type="match status" value="1"/>
</dbReference>
<comment type="caution">
    <text evidence="7">The sequence shown here is derived from an EMBL/GenBank/DDBJ whole genome shotgun (WGS) entry which is preliminary data.</text>
</comment>
<evidence type="ECO:0000313" key="7">
    <source>
        <dbReference type="EMBL" id="HFC96934.1"/>
    </source>
</evidence>
<dbReference type="Pfam" id="PF06325">
    <property type="entry name" value="PrmA"/>
    <property type="match status" value="1"/>
</dbReference>
<evidence type="ECO:0000256" key="4">
    <source>
        <dbReference type="ARBA" id="ARBA00022679"/>
    </source>
</evidence>
<keyword evidence="7" id="KW-0687">Ribonucleoprotein</keyword>
<evidence type="ECO:0000256" key="2">
    <source>
        <dbReference type="ARBA" id="ARBA00022490"/>
    </source>
</evidence>
<reference evidence="7" key="1">
    <citation type="journal article" date="2020" name="mSystems">
        <title>Genome- and Community-Level Interaction Insights into Carbon Utilization and Element Cycling Functions of Hydrothermarchaeota in Hydrothermal Sediment.</title>
        <authorList>
            <person name="Zhou Z."/>
            <person name="Liu Y."/>
            <person name="Xu W."/>
            <person name="Pan J."/>
            <person name="Luo Z.H."/>
            <person name="Li M."/>
        </authorList>
    </citation>
    <scope>NUCLEOTIDE SEQUENCE [LARGE SCALE GENOMIC DNA]</scope>
    <source>
        <strain evidence="7">HyVt-483</strain>
    </source>
</reference>
<name>A0A7C3CQP3_9BACT</name>
<proteinExistence type="inferred from homology"/>
<evidence type="ECO:0000256" key="3">
    <source>
        <dbReference type="ARBA" id="ARBA00022603"/>
    </source>
</evidence>
<dbReference type="EC" id="2.1.1.-" evidence="6"/>
<dbReference type="CDD" id="cd02440">
    <property type="entry name" value="AdoMet_MTases"/>
    <property type="match status" value="1"/>
</dbReference>
<dbReference type="GO" id="GO:0005840">
    <property type="term" value="C:ribosome"/>
    <property type="evidence" value="ECO:0007669"/>
    <property type="project" value="UniProtKB-KW"/>
</dbReference>
<keyword evidence="5 6" id="KW-0949">S-adenosyl-L-methionine</keyword>
<feature type="binding site" evidence="6">
    <location>
        <position position="180"/>
    </location>
    <ligand>
        <name>S-adenosyl-L-methionine</name>
        <dbReference type="ChEBI" id="CHEBI:59789"/>
    </ligand>
</feature>
<comment type="function">
    <text evidence="6">Methylates ribosomal protein L11.</text>
</comment>
<gene>
    <name evidence="6 7" type="primary">prmA</name>
    <name evidence="7" type="ORF">ENJ40_00550</name>
</gene>
<accession>A0A7C3CQP3</accession>
<feature type="binding site" evidence="6">
    <location>
        <position position="158"/>
    </location>
    <ligand>
        <name>S-adenosyl-L-methionine</name>
        <dbReference type="ChEBI" id="CHEBI:59789"/>
    </ligand>
</feature>
<comment type="catalytic activity">
    <reaction evidence="6">
        <text>L-lysyl-[protein] + 3 S-adenosyl-L-methionine = N(6),N(6),N(6)-trimethyl-L-lysyl-[protein] + 3 S-adenosyl-L-homocysteine + 3 H(+)</text>
        <dbReference type="Rhea" id="RHEA:54192"/>
        <dbReference type="Rhea" id="RHEA-COMP:9752"/>
        <dbReference type="Rhea" id="RHEA-COMP:13826"/>
        <dbReference type="ChEBI" id="CHEBI:15378"/>
        <dbReference type="ChEBI" id="CHEBI:29969"/>
        <dbReference type="ChEBI" id="CHEBI:57856"/>
        <dbReference type="ChEBI" id="CHEBI:59789"/>
        <dbReference type="ChEBI" id="CHEBI:61961"/>
    </reaction>
</comment>
<feature type="binding site" evidence="6">
    <location>
        <position position="220"/>
    </location>
    <ligand>
        <name>S-adenosyl-L-methionine</name>
        <dbReference type="ChEBI" id="CHEBI:59789"/>
    </ligand>
</feature>
<comment type="similarity">
    <text evidence="1 6">Belongs to the methyltransferase superfamily. PrmA family.</text>
</comment>
<dbReference type="GO" id="GO:0008276">
    <property type="term" value="F:protein methyltransferase activity"/>
    <property type="evidence" value="ECO:0007669"/>
    <property type="project" value="UniProtKB-UniRule"/>
</dbReference>
<dbReference type="SUPFAM" id="SSF53335">
    <property type="entry name" value="S-adenosyl-L-methionine-dependent methyltransferases"/>
    <property type="match status" value="1"/>
</dbReference>